<proteinExistence type="predicted"/>
<dbReference type="Pfam" id="PF06966">
    <property type="entry name" value="DUF1295"/>
    <property type="match status" value="1"/>
</dbReference>
<evidence type="ECO:0000256" key="1">
    <source>
        <dbReference type="SAM" id="Phobius"/>
    </source>
</evidence>
<protein>
    <recommendedName>
        <fullName evidence="4">Steroid 5-alpha reductase C-terminal domain-containing protein</fullName>
    </recommendedName>
</protein>
<sequence length="252" mass="27945">MANELHDNVSRVKKANYLGISIFVGLRAADAFWQYSLLNRSWAARLVGALGGQAVTSAGLANPYHKIITCMAFGSSLKQIVTLLAVSEQEMNPSSAIMIAFFNTVFNTLNSILSFWAVTSFAPTPGSLLEIFQTPIIALAVGAYSVGIFTEQISELQRTWFKKNPANKGKPYAGGLFSLARHINYGCYTIWRAAYALISGGYTWGLLVFSFFFSDFARRGVPVLDKYLSERYGEEWNTIKTQVPYRLIPGVY</sequence>
<comment type="caution">
    <text evidence="2">The sequence shown here is derived from an EMBL/GenBank/DDBJ whole genome shotgun (WGS) entry which is preliminary data.</text>
</comment>
<keyword evidence="1" id="KW-0812">Transmembrane</keyword>
<name>A0ABR3W6Q5_9PEZI</name>
<feature type="transmembrane region" description="Helical" evidence="1">
    <location>
        <begin position="197"/>
        <end position="217"/>
    </location>
</feature>
<dbReference type="EMBL" id="JAWRVE010000139">
    <property type="protein sequence ID" value="KAL1854440.1"/>
    <property type="molecule type" value="Genomic_DNA"/>
</dbReference>
<keyword evidence="1" id="KW-0472">Membrane</keyword>
<dbReference type="Gene3D" id="1.20.120.1630">
    <property type="match status" value="1"/>
</dbReference>
<evidence type="ECO:0000313" key="3">
    <source>
        <dbReference type="Proteomes" id="UP001583177"/>
    </source>
</evidence>
<evidence type="ECO:0000313" key="2">
    <source>
        <dbReference type="EMBL" id="KAL1854440.1"/>
    </source>
</evidence>
<feature type="transmembrane region" description="Helical" evidence="1">
    <location>
        <begin position="131"/>
        <end position="150"/>
    </location>
</feature>
<dbReference type="Proteomes" id="UP001583177">
    <property type="component" value="Unassembled WGS sequence"/>
</dbReference>
<feature type="transmembrane region" description="Helical" evidence="1">
    <location>
        <begin position="96"/>
        <end position="119"/>
    </location>
</feature>
<reference evidence="2 3" key="1">
    <citation type="journal article" date="2024" name="IMA Fungus">
        <title>IMA Genome - F19 : A genome assembly and annotation guide to empower mycologists, including annotated draft genome sequences of Ceratocystis pirilliformis, Diaporthe australafricana, Fusarium ophioides, Paecilomyces lecythidis, and Sporothrix stenoceras.</title>
        <authorList>
            <person name="Aylward J."/>
            <person name="Wilson A.M."/>
            <person name="Visagie C.M."/>
            <person name="Spraker J."/>
            <person name="Barnes I."/>
            <person name="Buitendag C."/>
            <person name="Ceriani C."/>
            <person name="Del Mar Angel L."/>
            <person name="du Plessis D."/>
            <person name="Fuchs T."/>
            <person name="Gasser K."/>
            <person name="Kramer D."/>
            <person name="Li W."/>
            <person name="Munsamy K."/>
            <person name="Piso A."/>
            <person name="Price J.L."/>
            <person name="Sonnekus B."/>
            <person name="Thomas C."/>
            <person name="van der Nest A."/>
            <person name="van Dijk A."/>
            <person name="van Heerden A."/>
            <person name="van Vuuren N."/>
            <person name="Yilmaz N."/>
            <person name="Duong T.A."/>
            <person name="van der Merwe N.A."/>
            <person name="Wingfield M.J."/>
            <person name="Wingfield B.D."/>
        </authorList>
    </citation>
    <scope>NUCLEOTIDE SEQUENCE [LARGE SCALE GENOMIC DNA]</scope>
    <source>
        <strain evidence="2 3">CMW 18300</strain>
    </source>
</reference>
<keyword evidence="1" id="KW-1133">Transmembrane helix</keyword>
<gene>
    <name evidence="2" type="ORF">Daus18300_011460</name>
</gene>
<accession>A0ABR3W6Q5</accession>
<keyword evidence="3" id="KW-1185">Reference proteome</keyword>
<organism evidence="2 3">
    <name type="scientific">Diaporthe australafricana</name>
    <dbReference type="NCBI Taxonomy" id="127596"/>
    <lineage>
        <taxon>Eukaryota</taxon>
        <taxon>Fungi</taxon>
        <taxon>Dikarya</taxon>
        <taxon>Ascomycota</taxon>
        <taxon>Pezizomycotina</taxon>
        <taxon>Sordariomycetes</taxon>
        <taxon>Sordariomycetidae</taxon>
        <taxon>Diaporthales</taxon>
        <taxon>Diaporthaceae</taxon>
        <taxon>Diaporthe</taxon>
    </lineage>
</organism>
<evidence type="ECO:0008006" key="4">
    <source>
        <dbReference type="Google" id="ProtNLM"/>
    </source>
</evidence>
<dbReference type="InterPro" id="IPR010721">
    <property type="entry name" value="UstE-like"/>
</dbReference>